<sequence length="269" mass="30357">INAFANPQRAAETPWQYTSPDQNSPKAHIALLQKFQAAIPHIVPKDPELVSPRLWHPDFHAGNIYIDDQARISSIIDWQGAWTTPVFIGANPPLLLDYSVDILMKLPDNFKELDQATKDQFRHRVSQSILIHEYETLTAKKNPLMSKAMQHPHGQTLKQLEAFAGATWDNCLYPFKECLIHVQSKPCPYHFSAEEIQEHYGEAETFNKSQELWKGLQGILTDEGYASNESFTKAVETLKGLREVGLANLMGEGRCNFDKATSWVADLGA</sequence>
<gene>
    <name evidence="9" type="ORF">BDU57DRAFT_567762</name>
</gene>
<evidence type="ECO:0000256" key="1">
    <source>
        <dbReference type="ARBA" id="ARBA00004173"/>
    </source>
</evidence>
<dbReference type="GO" id="GO:0005739">
    <property type="term" value="C:mitochondrion"/>
    <property type="evidence" value="ECO:0007669"/>
    <property type="project" value="UniProtKB-SubCell"/>
</dbReference>
<reference evidence="9" key="1">
    <citation type="journal article" date="2020" name="Stud. Mycol.">
        <title>101 Dothideomycetes genomes: a test case for predicting lifestyles and emergence of pathogens.</title>
        <authorList>
            <person name="Haridas S."/>
            <person name="Albert R."/>
            <person name="Binder M."/>
            <person name="Bloem J."/>
            <person name="Labutti K."/>
            <person name="Salamov A."/>
            <person name="Andreopoulos B."/>
            <person name="Baker S."/>
            <person name="Barry K."/>
            <person name="Bills G."/>
            <person name="Bluhm B."/>
            <person name="Cannon C."/>
            <person name="Castanera R."/>
            <person name="Culley D."/>
            <person name="Daum C."/>
            <person name="Ezra D."/>
            <person name="Gonzalez J."/>
            <person name="Henrissat B."/>
            <person name="Kuo A."/>
            <person name="Liang C."/>
            <person name="Lipzen A."/>
            <person name="Lutzoni F."/>
            <person name="Magnuson J."/>
            <person name="Mondo S."/>
            <person name="Nolan M."/>
            <person name="Ohm R."/>
            <person name="Pangilinan J."/>
            <person name="Park H.-J."/>
            <person name="Ramirez L."/>
            <person name="Alfaro M."/>
            <person name="Sun H."/>
            <person name="Tritt A."/>
            <person name="Yoshinaga Y."/>
            <person name="Zwiers L.-H."/>
            <person name="Turgeon B."/>
            <person name="Goodwin S."/>
            <person name="Spatafora J."/>
            <person name="Crous P."/>
            <person name="Grigoriev I."/>
        </authorList>
    </citation>
    <scope>NUCLEOTIDE SEQUENCE</scope>
    <source>
        <strain evidence="9">HMLAC05119</strain>
    </source>
</reference>
<evidence type="ECO:0000313" key="9">
    <source>
        <dbReference type="EMBL" id="KAF1918997.1"/>
    </source>
</evidence>
<evidence type="ECO:0000256" key="4">
    <source>
        <dbReference type="ARBA" id="ARBA00022946"/>
    </source>
</evidence>
<keyword evidence="10" id="KW-1185">Reference proteome</keyword>
<dbReference type="OrthoDB" id="2968323at2759"/>
<dbReference type="PANTHER" id="PTHR36091:SF1">
    <property type="entry name" value="ALTERED INHERITANCE OF MITOCHONDRIA PROTEIN 9, MITOCHONDRIAL"/>
    <property type="match status" value="1"/>
</dbReference>
<evidence type="ECO:0000256" key="7">
    <source>
        <dbReference type="SAM" id="MobiDB-lite"/>
    </source>
</evidence>
<evidence type="ECO:0000259" key="8">
    <source>
        <dbReference type="Pfam" id="PF01636"/>
    </source>
</evidence>
<dbReference type="Gene3D" id="3.90.1200.10">
    <property type="match status" value="1"/>
</dbReference>
<dbReference type="AlphaFoldDB" id="A0A6A5QYT0"/>
<evidence type="ECO:0000256" key="3">
    <source>
        <dbReference type="ARBA" id="ARBA00016197"/>
    </source>
</evidence>
<dbReference type="PANTHER" id="PTHR36091">
    <property type="entry name" value="ALTERED INHERITANCE OF MITOCHONDRIA PROTEIN 9, MITOCHONDRIAL"/>
    <property type="match status" value="1"/>
</dbReference>
<evidence type="ECO:0000256" key="5">
    <source>
        <dbReference type="ARBA" id="ARBA00023128"/>
    </source>
</evidence>
<proteinExistence type="inferred from homology"/>
<evidence type="ECO:0000256" key="6">
    <source>
        <dbReference type="ARBA" id="ARBA00031849"/>
    </source>
</evidence>
<evidence type="ECO:0000313" key="10">
    <source>
        <dbReference type="Proteomes" id="UP000800096"/>
    </source>
</evidence>
<dbReference type="InterPro" id="IPR002575">
    <property type="entry name" value="Aminoglycoside_PTrfase"/>
</dbReference>
<comment type="subcellular location">
    <subcellularLocation>
        <location evidence="1">Mitochondrion</location>
    </subcellularLocation>
</comment>
<accession>A0A6A5QYT0</accession>
<dbReference type="InterPro" id="IPR011009">
    <property type="entry name" value="Kinase-like_dom_sf"/>
</dbReference>
<name>A0A6A5QYT0_AMPQU</name>
<keyword evidence="4" id="KW-0809">Transit peptide</keyword>
<dbReference type="Pfam" id="PF01636">
    <property type="entry name" value="APH"/>
    <property type="match status" value="1"/>
</dbReference>
<dbReference type="SUPFAM" id="SSF56112">
    <property type="entry name" value="Protein kinase-like (PK-like)"/>
    <property type="match status" value="1"/>
</dbReference>
<evidence type="ECO:0000256" key="2">
    <source>
        <dbReference type="ARBA" id="ARBA00005543"/>
    </source>
</evidence>
<dbReference type="EMBL" id="ML979133">
    <property type="protein sequence ID" value="KAF1918997.1"/>
    <property type="molecule type" value="Genomic_DNA"/>
</dbReference>
<dbReference type="InterPro" id="IPR051035">
    <property type="entry name" value="Mito_inheritance_9"/>
</dbReference>
<feature type="non-terminal residue" evidence="9">
    <location>
        <position position="1"/>
    </location>
</feature>
<organism evidence="9 10">
    <name type="scientific">Ampelomyces quisqualis</name>
    <name type="common">Powdery mildew agent</name>
    <dbReference type="NCBI Taxonomy" id="50730"/>
    <lineage>
        <taxon>Eukaryota</taxon>
        <taxon>Fungi</taxon>
        <taxon>Dikarya</taxon>
        <taxon>Ascomycota</taxon>
        <taxon>Pezizomycotina</taxon>
        <taxon>Dothideomycetes</taxon>
        <taxon>Pleosporomycetidae</taxon>
        <taxon>Pleosporales</taxon>
        <taxon>Pleosporineae</taxon>
        <taxon>Phaeosphaeriaceae</taxon>
        <taxon>Ampelomyces</taxon>
    </lineage>
</organism>
<keyword evidence="5" id="KW-0496">Mitochondrion</keyword>
<protein>
    <recommendedName>
        <fullName evidence="3">Altered inheritance of mitochondria protein 9, mitochondrial</fullName>
    </recommendedName>
    <alternativeName>
        <fullName evidence="6">Found in mitochondrial proteome protein 29</fullName>
    </alternativeName>
</protein>
<comment type="similarity">
    <text evidence="2">Belongs to the AIM9 family.</text>
</comment>
<feature type="region of interest" description="Disordered" evidence="7">
    <location>
        <begin position="1"/>
        <end position="22"/>
    </location>
</feature>
<dbReference type="Proteomes" id="UP000800096">
    <property type="component" value="Unassembled WGS sequence"/>
</dbReference>
<feature type="domain" description="Aminoglycoside phosphotransferase" evidence="8">
    <location>
        <begin position="8"/>
        <end position="81"/>
    </location>
</feature>